<reference evidence="12 13" key="1">
    <citation type="journal article" date="2020" name="Elife">
        <title>Loss of centromere function drives karyotype evolution in closely related Malassezia species.</title>
        <authorList>
            <person name="Sankaranarayanan S.R."/>
            <person name="Ianiri G."/>
            <person name="Coelho M.A."/>
            <person name="Reza M.H."/>
            <person name="Thimmappa B.C."/>
            <person name="Ganguly P."/>
            <person name="Vadnala R.N."/>
            <person name="Sun S."/>
            <person name="Siddharthan R."/>
            <person name="Tellgren-Roth C."/>
            <person name="Dawson T.L."/>
            <person name="Heitman J."/>
            <person name="Sanyal K."/>
        </authorList>
    </citation>
    <scope>NUCLEOTIDE SEQUENCE [LARGE SCALE GENOMIC DNA]</scope>
    <source>
        <strain evidence="12">CBS14141</strain>
    </source>
</reference>
<evidence type="ECO:0000256" key="10">
    <source>
        <dbReference type="SAM" id="MobiDB-lite"/>
    </source>
</evidence>
<evidence type="ECO:0000256" key="4">
    <source>
        <dbReference type="ARBA" id="ARBA00023015"/>
    </source>
</evidence>
<evidence type="ECO:0000313" key="12">
    <source>
        <dbReference type="EMBL" id="WFD47112.1"/>
    </source>
</evidence>
<evidence type="ECO:0000256" key="2">
    <source>
        <dbReference type="ARBA" id="ARBA00007813"/>
    </source>
</evidence>
<dbReference type="Proteomes" id="UP000818624">
    <property type="component" value="Chromosome 2"/>
</dbReference>
<comment type="subcellular location">
    <subcellularLocation>
        <location evidence="1 9">Nucleus</location>
    </subcellularLocation>
</comment>
<gene>
    <name evidence="12" type="primary">RGR1</name>
    <name evidence="12" type="ORF">GLX27_001759</name>
</gene>
<protein>
    <recommendedName>
        <fullName evidence="3 9">Mediator of RNA polymerase II transcription subunit 14</fullName>
    </recommendedName>
    <alternativeName>
        <fullName evidence="8 9">Mediator complex subunit 14</fullName>
    </alternativeName>
</protein>
<evidence type="ECO:0000256" key="8">
    <source>
        <dbReference type="ARBA" id="ARBA00032007"/>
    </source>
</evidence>
<proteinExistence type="inferred from homology"/>
<evidence type="ECO:0000313" key="13">
    <source>
        <dbReference type="Proteomes" id="UP000818624"/>
    </source>
</evidence>
<dbReference type="InterPro" id="IPR055122">
    <property type="entry name" value="Med14_N"/>
</dbReference>
<evidence type="ECO:0000256" key="7">
    <source>
        <dbReference type="ARBA" id="ARBA00023242"/>
    </source>
</evidence>
<keyword evidence="6 9" id="KW-0804">Transcription</keyword>
<dbReference type="PANTHER" id="PTHR12809">
    <property type="entry name" value="MEDIATOR COMPLEX SUBUNIT"/>
    <property type="match status" value="1"/>
</dbReference>
<feature type="region of interest" description="Disordered" evidence="10">
    <location>
        <begin position="944"/>
        <end position="985"/>
    </location>
</feature>
<dbReference type="PANTHER" id="PTHR12809:SF2">
    <property type="entry name" value="MEDIATOR OF RNA POLYMERASE II TRANSCRIPTION SUBUNIT 14"/>
    <property type="match status" value="1"/>
</dbReference>
<evidence type="ECO:0000256" key="3">
    <source>
        <dbReference type="ARBA" id="ARBA00019619"/>
    </source>
</evidence>
<dbReference type="Pfam" id="PF08638">
    <property type="entry name" value="Med14"/>
    <property type="match status" value="1"/>
</dbReference>
<comment type="function">
    <text evidence="9">Component of the Mediator complex, a coactivator involved in the regulated transcription of nearly all RNA polymerase II-dependent genes. Mediator functions as a bridge to convey information from gene-specific regulatory proteins to the basal RNA polymerase II transcription machinery. Mediator is recruited to promoters by direct interactions with regulatory proteins and serves as a scaffold for the assembly of a functional preinitiation complex with RNA polymerase II and the general transcription factors.</text>
</comment>
<organism evidence="12 13">
    <name type="scientific">Malassezia furfur</name>
    <name type="common">Pityriasis versicolor infection agent</name>
    <name type="synonym">Pityrosporum furfur</name>
    <dbReference type="NCBI Taxonomy" id="55194"/>
    <lineage>
        <taxon>Eukaryota</taxon>
        <taxon>Fungi</taxon>
        <taxon>Dikarya</taxon>
        <taxon>Basidiomycota</taxon>
        <taxon>Ustilaginomycotina</taxon>
        <taxon>Malasseziomycetes</taxon>
        <taxon>Malasseziales</taxon>
        <taxon>Malasseziaceae</taxon>
        <taxon>Malassezia</taxon>
    </lineage>
</organism>
<evidence type="ECO:0000256" key="5">
    <source>
        <dbReference type="ARBA" id="ARBA00023159"/>
    </source>
</evidence>
<keyword evidence="5 9" id="KW-0010">Activator</keyword>
<keyword evidence="4 9" id="KW-0805">Transcription regulation</keyword>
<evidence type="ECO:0000256" key="6">
    <source>
        <dbReference type="ARBA" id="ARBA00023163"/>
    </source>
</evidence>
<accession>A0ABY8ENI3</accession>
<comment type="similarity">
    <text evidence="2 9">Belongs to the Mediator complex subunit 14 family.</text>
</comment>
<dbReference type="EMBL" id="CP046235">
    <property type="protein sequence ID" value="WFD47112.1"/>
    <property type="molecule type" value="Genomic_DNA"/>
</dbReference>
<dbReference type="InterPro" id="IPR013947">
    <property type="entry name" value="Mediator_Med14"/>
</dbReference>
<comment type="subunit">
    <text evidence="9">Component of the Mediator complex.</text>
</comment>
<keyword evidence="7 9" id="KW-0539">Nucleus</keyword>
<sequence>MSDASRMHGEALAGVSQEELLQELPVEQSDLIPLAALVERLSNNAYQTLQSLSDTTSSLSNDAKKAKIFATAMDLRKQFVKLLVLVRWSKDVELLNKARNVIALLVDQQWAHEDVFSGLTQARKILPNARICDADLVTAIDVIRTGTYQRLPASIRNSTVPKAPMTNAQVLDVLRALDQVLRVRLTCNTVTPQGFHLQKIADGKAYFAVEGLYDACLTTSGPTDEDRWWLLDFHFADAATDGDEDLSASLTTPYLENVFAAAEAMLSEPTSSDEPILVRLHTFLEQQALQRQLHILHHQLQRVNHLHLRGNVRFSLDLATHTLELQYWAAHASASAQDRNKALHRRLLQGKLHLKLHTETLTGANKVLSDLLSGSTASTGHSHILVDWDVDEAIREATKTLPELHLEQLDIEALVLAATDRHSLALMKIFQQQIVDHPGLGAGNAEQCVLRSLSKQGFGPRHALELQVTDNIHIMLYVSLITGRIGIKSLDLMQSQHDEVLQLGLSEAQDAALQRMANQISANTETLAETLLTFRLQSLAKELELQASWLGLAYLPTIALRPGELDKIGLPSGYPLLYLPLGILPSYYMSIYFVPKQPITMALVSVMSIMEAGKAMQVISSVKWLDRKHLANVAVSGKLLLSTPNKAWSEEGNATSLRYDLTSEELQLAYNYCIATVAYSHLEEQLRLKLIPFMLVGATTDNTATLAQHADPLLPSLRVSAAELVSPFASLTDSNVSLQICDWWLPADRRVEISLRIKLEAPIDSGPITLFNDTSLDPATGQLRHTSRDLATSVAQFQRRWDQVARMLLLINTVAQYKSAHHFHIALSHVENNKVALRYGATPSETQLSVSITFNELNERLPKDRFELEFGVLDDASPEASNPHEYLAALMQNKLNTIASSTTNYWKGLITVRWRTCAHLDAGKHLAFALAAWTLHAAFGHRHRMPRDQHPRRQLVPSPVSEQVCEEDVVHDTNEQSHVGPPPAD</sequence>
<evidence type="ECO:0000256" key="1">
    <source>
        <dbReference type="ARBA" id="ARBA00004123"/>
    </source>
</evidence>
<keyword evidence="13" id="KW-1185">Reference proteome</keyword>
<evidence type="ECO:0000259" key="11">
    <source>
        <dbReference type="Pfam" id="PF08638"/>
    </source>
</evidence>
<name>A0ABY8ENI3_MALFU</name>
<evidence type="ECO:0000256" key="9">
    <source>
        <dbReference type="RuleBase" id="RU365082"/>
    </source>
</evidence>
<feature type="domain" description="Mediator complex subunit MED14 N-terminal" evidence="11">
    <location>
        <begin position="32"/>
        <end position="220"/>
    </location>
</feature>